<evidence type="ECO:0000313" key="2">
    <source>
        <dbReference type="Proteomes" id="UP000759537"/>
    </source>
</evidence>
<evidence type="ECO:0000313" key="1">
    <source>
        <dbReference type="EMBL" id="KAF8478679.1"/>
    </source>
</evidence>
<dbReference type="SUPFAM" id="SSF81383">
    <property type="entry name" value="F-box domain"/>
    <property type="match status" value="1"/>
</dbReference>
<dbReference type="InterPro" id="IPR036047">
    <property type="entry name" value="F-box-like_dom_sf"/>
</dbReference>
<dbReference type="AlphaFoldDB" id="A0A9P5MTX8"/>
<dbReference type="OrthoDB" id="3161147at2759"/>
<evidence type="ECO:0008006" key="3">
    <source>
        <dbReference type="Google" id="ProtNLM"/>
    </source>
</evidence>
<accession>A0A9P5MTX8</accession>
<dbReference type="EMBL" id="WHVB01000011">
    <property type="protein sequence ID" value="KAF8478679.1"/>
    <property type="molecule type" value="Genomic_DNA"/>
</dbReference>
<dbReference type="Proteomes" id="UP000759537">
    <property type="component" value="Unassembled WGS sequence"/>
</dbReference>
<sequence>MTSPALLSSVSTSLLLEALIAKFDNGLALDETGSAEEHVESINGEVRKLAALLPRAQIVLARRQNTEPTINRIPIEVLAYILKLASTADADTPGHRIITLSLVCYHWRQTALGFPALWNTIHLREGSIHDFQLATLCLERSKDAPLSIIISTLFRGEQISNFFSPYSSRIESVSICVPFKCSSYDVPRFLLSTCGFLAPKLKCLRLCTAMWGSYHAPVLPLIFGGDISRVTHLHVESFSPYPGHSFGRLTHLALSSQSQYEKRPSMTEFLDLLEANTYLEELLLDDAGPSIHTSDNRPPIRLPNMRLLSFVATLTERALVPRVLSHLQLPHHCSIRVHRDMDPSHLDELLPFPFPEDVHRLATFAVVEKLSLRDDMKAFGEPSVRYSATSRHSGVSTSYRRSDAHNMWPETALNGFLRSIPCSQIRVLCLNLGEIAHSFHPDGWRYLFGRLTALKELYLADMDVSNVLEGLTSFRRDAKDTDILPGLIKVCLIRPRSLDIDALLSWSEGRMAHDHPLDHKLIIVLDDKRSSLGLKIPECLPKNVEIHTSGSSFGDVHDTFEEPFYMTCPPFGRDLS</sequence>
<gene>
    <name evidence="1" type="ORF">DFH94DRAFT_751439</name>
</gene>
<keyword evidence="2" id="KW-1185">Reference proteome</keyword>
<proteinExistence type="predicted"/>
<name>A0A9P5MTX8_9AGAM</name>
<comment type="caution">
    <text evidence="1">The sequence shown here is derived from an EMBL/GenBank/DDBJ whole genome shotgun (WGS) entry which is preliminary data.</text>
</comment>
<organism evidence="1 2">
    <name type="scientific">Russula ochroleuca</name>
    <dbReference type="NCBI Taxonomy" id="152965"/>
    <lineage>
        <taxon>Eukaryota</taxon>
        <taxon>Fungi</taxon>
        <taxon>Dikarya</taxon>
        <taxon>Basidiomycota</taxon>
        <taxon>Agaricomycotina</taxon>
        <taxon>Agaricomycetes</taxon>
        <taxon>Russulales</taxon>
        <taxon>Russulaceae</taxon>
        <taxon>Russula</taxon>
    </lineage>
</organism>
<protein>
    <recommendedName>
        <fullName evidence="3">F-box domain-containing protein</fullName>
    </recommendedName>
</protein>
<reference evidence="1" key="2">
    <citation type="journal article" date="2020" name="Nat. Commun.">
        <title>Large-scale genome sequencing of mycorrhizal fungi provides insights into the early evolution of symbiotic traits.</title>
        <authorList>
            <person name="Miyauchi S."/>
            <person name="Kiss E."/>
            <person name="Kuo A."/>
            <person name="Drula E."/>
            <person name="Kohler A."/>
            <person name="Sanchez-Garcia M."/>
            <person name="Morin E."/>
            <person name="Andreopoulos B."/>
            <person name="Barry K.W."/>
            <person name="Bonito G."/>
            <person name="Buee M."/>
            <person name="Carver A."/>
            <person name="Chen C."/>
            <person name="Cichocki N."/>
            <person name="Clum A."/>
            <person name="Culley D."/>
            <person name="Crous P.W."/>
            <person name="Fauchery L."/>
            <person name="Girlanda M."/>
            <person name="Hayes R.D."/>
            <person name="Keri Z."/>
            <person name="LaButti K."/>
            <person name="Lipzen A."/>
            <person name="Lombard V."/>
            <person name="Magnuson J."/>
            <person name="Maillard F."/>
            <person name="Murat C."/>
            <person name="Nolan M."/>
            <person name="Ohm R.A."/>
            <person name="Pangilinan J."/>
            <person name="Pereira M.F."/>
            <person name="Perotto S."/>
            <person name="Peter M."/>
            <person name="Pfister S."/>
            <person name="Riley R."/>
            <person name="Sitrit Y."/>
            <person name="Stielow J.B."/>
            <person name="Szollosi G."/>
            <person name="Zifcakova L."/>
            <person name="Stursova M."/>
            <person name="Spatafora J.W."/>
            <person name="Tedersoo L."/>
            <person name="Vaario L.M."/>
            <person name="Yamada A."/>
            <person name="Yan M."/>
            <person name="Wang P."/>
            <person name="Xu J."/>
            <person name="Bruns T."/>
            <person name="Baldrian P."/>
            <person name="Vilgalys R."/>
            <person name="Dunand C."/>
            <person name="Henrissat B."/>
            <person name="Grigoriev I.V."/>
            <person name="Hibbett D."/>
            <person name="Nagy L.G."/>
            <person name="Martin F.M."/>
        </authorList>
    </citation>
    <scope>NUCLEOTIDE SEQUENCE</scope>
    <source>
        <strain evidence="1">Prilba</strain>
    </source>
</reference>
<reference evidence="1" key="1">
    <citation type="submission" date="2019-10" db="EMBL/GenBank/DDBJ databases">
        <authorList>
            <consortium name="DOE Joint Genome Institute"/>
            <person name="Kuo A."/>
            <person name="Miyauchi S."/>
            <person name="Kiss E."/>
            <person name="Drula E."/>
            <person name="Kohler A."/>
            <person name="Sanchez-Garcia M."/>
            <person name="Andreopoulos B."/>
            <person name="Barry K.W."/>
            <person name="Bonito G."/>
            <person name="Buee M."/>
            <person name="Carver A."/>
            <person name="Chen C."/>
            <person name="Cichocki N."/>
            <person name="Clum A."/>
            <person name="Culley D."/>
            <person name="Crous P.W."/>
            <person name="Fauchery L."/>
            <person name="Girlanda M."/>
            <person name="Hayes R."/>
            <person name="Keri Z."/>
            <person name="LaButti K."/>
            <person name="Lipzen A."/>
            <person name="Lombard V."/>
            <person name="Magnuson J."/>
            <person name="Maillard F."/>
            <person name="Morin E."/>
            <person name="Murat C."/>
            <person name="Nolan M."/>
            <person name="Ohm R."/>
            <person name="Pangilinan J."/>
            <person name="Pereira M."/>
            <person name="Perotto S."/>
            <person name="Peter M."/>
            <person name="Riley R."/>
            <person name="Sitrit Y."/>
            <person name="Stielow B."/>
            <person name="Szollosi G."/>
            <person name="Zifcakova L."/>
            <person name="Stursova M."/>
            <person name="Spatafora J.W."/>
            <person name="Tedersoo L."/>
            <person name="Vaario L.-M."/>
            <person name="Yamada A."/>
            <person name="Yan M."/>
            <person name="Wang P."/>
            <person name="Xu J."/>
            <person name="Bruns T."/>
            <person name="Baldrian P."/>
            <person name="Vilgalys R."/>
            <person name="Henrissat B."/>
            <person name="Grigoriev I.V."/>
            <person name="Hibbett D."/>
            <person name="Nagy L.G."/>
            <person name="Martin F.M."/>
        </authorList>
    </citation>
    <scope>NUCLEOTIDE SEQUENCE</scope>
    <source>
        <strain evidence="1">Prilba</strain>
    </source>
</reference>